<dbReference type="PATRIC" id="fig|1125718.3.peg.374"/>
<dbReference type="AlphaFoldDB" id="J0NJH1"/>
<evidence type="ECO:0000313" key="3">
    <source>
        <dbReference type="Proteomes" id="UP000002941"/>
    </source>
</evidence>
<dbReference type="RefSeq" id="WP_008729802.1">
    <property type="nucleotide sequence ID" value="NZ_AKFT01000023.1"/>
</dbReference>
<feature type="transmembrane region" description="Helical" evidence="1">
    <location>
        <begin position="83"/>
        <end position="102"/>
    </location>
</feature>
<organism evidence="2 3">
    <name type="scientific">Actinomyces massiliensis F0489</name>
    <dbReference type="NCBI Taxonomy" id="1125718"/>
    <lineage>
        <taxon>Bacteria</taxon>
        <taxon>Bacillati</taxon>
        <taxon>Actinomycetota</taxon>
        <taxon>Actinomycetes</taxon>
        <taxon>Actinomycetales</taxon>
        <taxon>Actinomycetaceae</taxon>
        <taxon>Actinomyces</taxon>
    </lineage>
</organism>
<dbReference type="Pfam" id="PF06993">
    <property type="entry name" value="DUF1304"/>
    <property type="match status" value="1"/>
</dbReference>
<dbReference type="EMBL" id="AKFT01000023">
    <property type="protein sequence ID" value="EJF47249.1"/>
    <property type="molecule type" value="Genomic_DNA"/>
</dbReference>
<dbReference type="Proteomes" id="UP000002941">
    <property type="component" value="Unassembled WGS sequence"/>
</dbReference>
<dbReference type="InterPro" id="IPR009732">
    <property type="entry name" value="DUF1304"/>
</dbReference>
<evidence type="ECO:0000256" key="1">
    <source>
        <dbReference type="SAM" id="Phobius"/>
    </source>
</evidence>
<dbReference type="eggNOG" id="COG3759">
    <property type="taxonomic scope" value="Bacteria"/>
</dbReference>
<keyword evidence="3" id="KW-1185">Reference proteome</keyword>
<evidence type="ECO:0000313" key="2">
    <source>
        <dbReference type="EMBL" id="EJF47249.1"/>
    </source>
</evidence>
<feature type="transmembrane region" description="Helical" evidence="1">
    <location>
        <begin position="136"/>
        <end position="156"/>
    </location>
</feature>
<sequence>MRGGRGAVVALAGQEPVRIGARIDPEELILLVAAAVLAVMAAEVHILIFYMESIAWEGALARKTFGGTPEEARPHAFYAYNQGFYNLFLAIQTVVGVVLMRLGVTHAGAALILAGTGSMLAAALVLFTVSPQHRAAALKQGAFPLLAIVCLVTALVL</sequence>
<gene>
    <name evidence="2" type="ORF">HMPREF1318_0818</name>
</gene>
<dbReference type="OrthoDB" id="9803832at2"/>
<protein>
    <submittedName>
        <fullName evidence="2">PF06993 family protein</fullName>
    </submittedName>
</protein>
<feature type="transmembrane region" description="Helical" evidence="1">
    <location>
        <begin position="28"/>
        <end position="50"/>
    </location>
</feature>
<proteinExistence type="predicted"/>
<comment type="caution">
    <text evidence="2">The sequence shown here is derived from an EMBL/GenBank/DDBJ whole genome shotgun (WGS) entry which is preliminary data.</text>
</comment>
<feature type="transmembrane region" description="Helical" evidence="1">
    <location>
        <begin position="109"/>
        <end position="130"/>
    </location>
</feature>
<reference evidence="2 3" key="1">
    <citation type="submission" date="2012-05" db="EMBL/GenBank/DDBJ databases">
        <authorList>
            <person name="Harkins D.M."/>
            <person name="Madupu R."/>
            <person name="Durkin A.S."/>
            <person name="Torralba M."/>
            <person name="Methe B."/>
            <person name="Sutton G.G."/>
            <person name="Nelson K.E."/>
        </authorList>
    </citation>
    <scope>NUCLEOTIDE SEQUENCE [LARGE SCALE GENOMIC DNA]</scope>
    <source>
        <strain evidence="2 3">F0489</strain>
    </source>
</reference>
<keyword evidence="1" id="KW-0472">Membrane</keyword>
<keyword evidence="1" id="KW-0812">Transmembrane</keyword>
<accession>J0NJH1</accession>
<name>J0NJH1_9ACTO</name>
<keyword evidence="1" id="KW-1133">Transmembrane helix</keyword>